<dbReference type="EMBL" id="AUWU02000004">
    <property type="protein sequence ID" value="KAH0573842.1"/>
    <property type="molecule type" value="Genomic_DNA"/>
</dbReference>
<feature type="domain" description="Clathrin/coatomer adaptor adaptin-like N-terminal" evidence="6">
    <location>
        <begin position="24"/>
        <end position="592"/>
    </location>
</feature>
<organism evidence="7">
    <name type="scientific">Spironucleus salmonicida</name>
    <dbReference type="NCBI Taxonomy" id="348837"/>
    <lineage>
        <taxon>Eukaryota</taxon>
        <taxon>Metamonada</taxon>
        <taxon>Diplomonadida</taxon>
        <taxon>Hexamitidae</taxon>
        <taxon>Hexamitinae</taxon>
        <taxon>Spironucleus</taxon>
    </lineage>
</organism>
<sequence length="866" mass="96693">MSISCDELIKRVRASKSSNQEYHVIQDELAVIRTSLKQKDQQNQSVNISKLIYSSMVGHNVSWGEMAIVNLCQSAKNHKEKRLAYLAMAMIPHDNDMYITMTCNTIKQDLESNVKTRQQIAIVALAQIGTADMFSELSESIKICLKEGTSYSLHKKALIAALKTIQLCPDIAESFVDPCLDAVNSKVHSVCMTGCELGIELLRCVPSSINLFSNKFQHFVGVLQRLSSPKYQSVDHDIGGVSDPFLQAAIIRFVSELTLKVDKQFIDCVKLSEVLEQIVTTGYKNGERVTARIALIFECSKAIMRLPEVIFEGNEVLLQNLRASAADSLTQSLDHKNQSVRYSALASIVQIIQRTGESQGVQRNRDIILNCMEESSVTLRRRALNLLVLISDSQSAEIIIQRLLNLIGKSQDGRYYILQDALNEDIRQEIVSSVAFIAEMFSTDPKWEFEVYVKCLQLCGPTKINKDLVSQITSLVSREKKLEQQAHDTFSAILTSTLTEQTLLYNESLISASLYIIGELAVLVQSPIEIINVIYNIVEGSIQSQLLVKYSVSTLAKFIVKSKSPCEQAHQLLSSLMKSYDPEVQQRACEYFLSIRNPKAAGILGKIPPPPKAVSKIQITEGSKRVVPQVVAQVVPQVISQQIIQQQVILPQQQIQQIIPNQQIQQIVPQQIIPLQMIPNIPVVPMQAPTRGNFANIQPTSKQPFLPKSEPRITPQSDVSRKITPPVEDLLDLMPQEPQKPLIIQQKVNLLEDIMGLNQSQNLNKLVFENQFVKIFTRARKTEKGVEVQFLYTNVSTDVKLKALYAGHTGVQVISDVASGQNLSSGKNITQKINMIGDKFGIKIKLSLFINGVSKQEMVTIDNVLE</sequence>
<dbReference type="OrthoDB" id="28053at2759"/>
<evidence type="ECO:0000256" key="2">
    <source>
        <dbReference type="ARBA" id="ARBA00022448"/>
    </source>
</evidence>
<dbReference type="Gene3D" id="1.25.10.10">
    <property type="entry name" value="Leucine-rich Repeat Variant"/>
    <property type="match status" value="1"/>
</dbReference>
<protein>
    <submittedName>
        <fullName evidence="7 8">Adaptin</fullName>
    </submittedName>
</protein>
<dbReference type="InterPro" id="IPR050840">
    <property type="entry name" value="Adaptor_Complx_Large_Subunit"/>
</dbReference>
<dbReference type="GO" id="GO:0006886">
    <property type="term" value="P:intracellular protein transport"/>
    <property type="evidence" value="ECO:0007669"/>
    <property type="project" value="InterPro"/>
</dbReference>
<dbReference type="Proteomes" id="UP000018208">
    <property type="component" value="Unassembled WGS sequence"/>
</dbReference>
<keyword evidence="4" id="KW-0472">Membrane</keyword>
<evidence type="ECO:0000256" key="3">
    <source>
        <dbReference type="ARBA" id="ARBA00022927"/>
    </source>
</evidence>
<keyword evidence="3" id="KW-0653">Protein transport</keyword>
<evidence type="ECO:0000313" key="9">
    <source>
        <dbReference type="Proteomes" id="UP000018208"/>
    </source>
</evidence>
<reference evidence="8" key="2">
    <citation type="submission" date="2020-12" db="EMBL/GenBank/DDBJ databases">
        <title>New Spironucleus salmonicida genome in near-complete chromosomes.</title>
        <authorList>
            <person name="Xu F."/>
            <person name="Kurt Z."/>
            <person name="Jimenez-Gonzalez A."/>
            <person name="Astvaldsson A."/>
            <person name="Andersson J.O."/>
            <person name="Svard S.G."/>
        </authorList>
    </citation>
    <scope>NUCLEOTIDE SEQUENCE</scope>
    <source>
        <strain evidence="8">ATCC 50377</strain>
    </source>
</reference>
<dbReference type="GO" id="GO:0016192">
    <property type="term" value="P:vesicle-mediated transport"/>
    <property type="evidence" value="ECO:0007669"/>
    <property type="project" value="InterPro"/>
</dbReference>
<gene>
    <name evidence="7" type="ORF">SS50377_13539</name>
    <name evidence="8" type="ORF">SS50377_23777</name>
</gene>
<evidence type="ECO:0000313" key="8">
    <source>
        <dbReference type="EMBL" id="KAH0573842.1"/>
    </source>
</evidence>
<keyword evidence="9" id="KW-1185">Reference proteome</keyword>
<dbReference type="SUPFAM" id="SSF48371">
    <property type="entry name" value="ARM repeat"/>
    <property type="match status" value="1"/>
</dbReference>
<dbReference type="AlphaFoldDB" id="V6LPB8"/>
<dbReference type="PANTHER" id="PTHR22780">
    <property type="entry name" value="ADAPTIN, ALPHA/GAMMA/EPSILON"/>
    <property type="match status" value="1"/>
</dbReference>
<dbReference type="GO" id="GO:0030117">
    <property type="term" value="C:membrane coat"/>
    <property type="evidence" value="ECO:0007669"/>
    <property type="project" value="InterPro"/>
</dbReference>
<accession>V6LPB8</accession>
<dbReference type="Pfam" id="PF01602">
    <property type="entry name" value="Adaptin_N"/>
    <property type="match status" value="1"/>
</dbReference>
<keyword evidence="2" id="KW-0813">Transport</keyword>
<dbReference type="EMBL" id="KI546074">
    <property type="protein sequence ID" value="EST46455.1"/>
    <property type="molecule type" value="Genomic_DNA"/>
</dbReference>
<name>V6LPB8_9EUKA</name>
<dbReference type="InterPro" id="IPR002553">
    <property type="entry name" value="Clathrin/coatomer_adapt-like_N"/>
</dbReference>
<dbReference type="VEuPathDB" id="GiardiaDB:SS50377_23777"/>
<evidence type="ECO:0000256" key="1">
    <source>
        <dbReference type="ARBA" id="ARBA00004308"/>
    </source>
</evidence>
<reference evidence="7 8" key="1">
    <citation type="journal article" date="2014" name="PLoS Genet.">
        <title>The Genome of Spironucleus salmonicida Highlights a Fish Pathogen Adapted to Fluctuating Environments.</title>
        <authorList>
            <person name="Xu F."/>
            <person name="Jerlstrom-Hultqvist J."/>
            <person name="Einarsson E."/>
            <person name="Astvaldsson A."/>
            <person name="Svard S.G."/>
            <person name="Andersson J.O."/>
        </authorList>
    </citation>
    <scope>NUCLEOTIDE SEQUENCE</scope>
    <source>
        <strain evidence="8">ATCC 50377</strain>
    </source>
</reference>
<dbReference type="GO" id="GO:0012505">
    <property type="term" value="C:endomembrane system"/>
    <property type="evidence" value="ECO:0007669"/>
    <property type="project" value="UniProtKB-SubCell"/>
</dbReference>
<evidence type="ECO:0000256" key="5">
    <source>
        <dbReference type="SAM" id="MobiDB-lite"/>
    </source>
</evidence>
<evidence type="ECO:0000313" key="7">
    <source>
        <dbReference type="EMBL" id="EST46455.1"/>
    </source>
</evidence>
<feature type="region of interest" description="Disordered" evidence="5">
    <location>
        <begin position="698"/>
        <end position="720"/>
    </location>
</feature>
<proteinExistence type="predicted"/>
<dbReference type="InterPro" id="IPR011989">
    <property type="entry name" value="ARM-like"/>
</dbReference>
<comment type="subcellular location">
    <subcellularLocation>
        <location evidence="1">Endomembrane system</location>
    </subcellularLocation>
</comment>
<evidence type="ECO:0000259" key="6">
    <source>
        <dbReference type="Pfam" id="PF01602"/>
    </source>
</evidence>
<evidence type="ECO:0000256" key="4">
    <source>
        <dbReference type="ARBA" id="ARBA00023136"/>
    </source>
</evidence>
<dbReference type="InterPro" id="IPR016024">
    <property type="entry name" value="ARM-type_fold"/>
</dbReference>